<feature type="region of interest" description="Disordered" evidence="1">
    <location>
        <begin position="592"/>
        <end position="611"/>
    </location>
</feature>
<gene>
    <name evidence="2" type="ORF">HXX76_000990</name>
</gene>
<feature type="region of interest" description="Disordered" evidence="1">
    <location>
        <begin position="32"/>
        <end position="52"/>
    </location>
</feature>
<feature type="region of interest" description="Disordered" evidence="1">
    <location>
        <begin position="507"/>
        <end position="528"/>
    </location>
</feature>
<protein>
    <submittedName>
        <fullName evidence="2">Uncharacterized protein</fullName>
    </submittedName>
</protein>
<dbReference type="OrthoDB" id="563354at2759"/>
<feature type="region of interest" description="Disordered" evidence="1">
    <location>
        <begin position="167"/>
        <end position="199"/>
    </location>
</feature>
<sequence length="1076" mass="102728">MQQPPGRSGTGMRAGGAAGGFSANFDDLAPGGGMGGGMGSAGSPRALDSSGRSAAGASDAAAVECGPVELAEAAAVVVRPAQVLRLLQASELTDAARDAAALLRRHRSAGLMAALQGLLGHAVEERPRQLAVALSTEVVAAGAVTQLVEALRQGADDSRGAPLDWRALLLDGPGGAGEDRQDSGGGSGSAGDTPQPPALTRDSRALALDVLLLVLASLAPPGLGAVTGPGVSSAPAAAHPSSVALGHGSGLLSSPLPSLTAPSGITKAAGTGAAAPGLPRQPLLETPSTAPLASPQLLAARLTRLMQLPSEQPFRAGDASFSAPWTPGLAGGTRDSVAAVASDATAGVDSTGLFRLTHDPHEAAGAGAGAPAVSGPFAAQGGHVAAAALAEDSDTALEAAAAATFAAEADTPGGAAGVMSALEVAVLSTPGAWRGLLAGAGDMLTPPSAPPPPLWLTCDAASADGEPTATQLRRRRRTAEAESAAAAELGGAGMALVVELVARLPPSESAATDGGAGSGSTGGGGISVAAPPPWLTGVAKQLARRVAARVAAASPAEAAGEGSEDLAHASAACLDRVPPMPSPASMRQLPATATAPAGRPHRRPQRPQPRWLAAVAEQRTEAAAAEAEAEVLWQSGASPAGGLRSSSAAAQAARVVAVLVAAVPALARGRLCLRALLAVLSTLAALMAALAREAARRQSEQAAAASAAAAPQRRSAHAAGYSVLLSAAAGGAGSPSSSGGAASPAPAAAADPAAASRLARLRNALLGACIANPGPTTPLAGALALLLEVAAALAARLPEAAAAMAATASSSAAASHPAPARAPAAGSAAGPAPAAAGGAVVAAAMAVLRAGAGMSQPGPTEAPAVGDTLSPAVRPVLMGPAGCGSGSAGAAVGDVSGDSCNVPLPLIAAAAALAAALVPHLPPASPLLRQLLLTAAALAVRASAAGGAPLPSAVLVALSRCLERPELRGSGWPEGVSLDGLMDSLGTALAAAVAHADTTAAAAVAGAAAAAGGEPASPVAAGNTGGSMASAAVRPGAAAAAAATAAATADLELQDLAGVSAQLLGLASSNPVQSRW</sequence>
<evidence type="ECO:0000256" key="1">
    <source>
        <dbReference type="SAM" id="MobiDB-lite"/>
    </source>
</evidence>
<feature type="compositionally biased region" description="Gly residues" evidence="1">
    <location>
        <begin position="514"/>
        <end position="526"/>
    </location>
</feature>
<evidence type="ECO:0000313" key="2">
    <source>
        <dbReference type="EMBL" id="KAG2446405.1"/>
    </source>
</evidence>
<proteinExistence type="predicted"/>
<evidence type="ECO:0000313" key="3">
    <source>
        <dbReference type="Proteomes" id="UP000650467"/>
    </source>
</evidence>
<accession>A0A836B394</accession>
<organism evidence="2 3">
    <name type="scientific">Chlamydomonas incerta</name>
    <dbReference type="NCBI Taxonomy" id="51695"/>
    <lineage>
        <taxon>Eukaryota</taxon>
        <taxon>Viridiplantae</taxon>
        <taxon>Chlorophyta</taxon>
        <taxon>core chlorophytes</taxon>
        <taxon>Chlorophyceae</taxon>
        <taxon>CS clade</taxon>
        <taxon>Chlamydomonadales</taxon>
        <taxon>Chlamydomonadaceae</taxon>
        <taxon>Chlamydomonas</taxon>
    </lineage>
</organism>
<dbReference type="EMBL" id="JAEHOC010000001">
    <property type="protein sequence ID" value="KAG2446405.1"/>
    <property type="molecule type" value="Genomic_DNA"/>
</dbReference>
<comment type="caution">
    <text evidence="2">The sequence shown here is derived from an EMBL/GenBank/DDBJ whole genome shotgun (WGS) entry which is preliminary data.</text>
</comment>
<keyword evidence="3" id="KW-1185">Reference proteome</keyword>
<dbReference type="Proteomes" id="UP000650467">
    <property type="component" value="Unassembled WGS sequence"/>
</dbReference>
<name>A0A836B394_CHLIN</name>
<feature type="compositionally biased region" description="Low complexity" evidence="1">
    <location>
        <begin position="41"/>
        <end position="52"/>
    </location>
</feature>
<dbReference type="AlphaFoldDB" id="A0A836B394"/>
<reference evidence="2" key="1">
    <citation type="journal article" date="2020" name="bioRxiv">
        <title>Comparative genomics of Chlamydomonas.</title>
        <authorList>
            <person name="Craig R.J."/>
            <person name="Hasan A.R."/>
            <person name="Ness R.W."/>
            <person name="Keightley P.D."/>
        </authorList>
    </citation>
    <scope>NUCLEOTIDE SEQUENCE</scope>
    <source>
        <strain evidence="2">SAG 7.73</strain>
    </source>
</reference>